<evidence type="ECO:0000256" key="1">
    <source>
        <dbReference type="SAM" id="MobiDB-lite"/>
    </source>
</evidence>
<organism evidence="2">
    <name type="scientific">Anthurium amnicola</name>
    <dbReference type="NCBI Taxonomy" id="1678845"/>
    <lineage>
        <taxon>Eukaryota</taxon>
        <taxon>Viridiplantae</taxon>
        <taxon>Streptophyta</taxon>
        <taxon>Embryophyta</taxon>
        <taxon>Tracheophyta</taxon>
        <taxon>Spermatophyta</taxon>
        <taxon>Magnoliopsida</taxon>
        <taxon>Liliopsida</taxon>
        <taxon>Araceae</taxon>
        <taxon>Pothoideae</taxon>
        <taxon>Potheae</taxon>
        <taxon>Anthurium</taxon>
    </lineage>
</organism>
<dbReference type="PANTHER" id="PTHR34684:SF1">
    <property type="entry name" value="OS08G0192200 PROTEIN"/>
    <property type="match status" value="1"/>
</dbReference>
<dbReference type="PANTHER" id="PTHR34684">
    <property type="entry name" value="OS08G0192200 PROTEIN"/>
    <property type="match status" value="1"/>
</dbReference>
<feature type="compositionally biased region" description="Basic and acidic residues" evidence="1">
    <location>
        <begin position="234"/>
        <end position="249"/>
    </location>
</feature>
<proteinExistence type="predicted"/>
<dbReference type="AlphaFoldDB" id="A0A1D1Z0F7"/>
<dbReference type="EMBL" id="GDJX01007541">
    <property type="protein sequence ID" value="JAT60395.1"/>
    <property type="molecule type" value="Transcribed_RNA"/>
</dbReference>
<feature type="compositionally biased region" description="Basic and acidic residues" evidence="1">
    <location>
        <begin position="206"/>
        <end position="224"/>
    </location>
</feature>
<protein>
    <submittedName>
        <fullName evidence="2">Uncharacterized protein</fullName>
    </submittedName>
</protein>
<evidence type="ECO:0000313" key="2">
    <source>
        <dbReference type="EMBL" id="JAT60395.1"/>
    </source>
</evidence>
<name>A0A1D1Z0F7_9ARAE</name>
<feature type="region of interest" description="Disordered" evidence="1">
    <location>
        <begin position="149"/>
        <end position="173"/>
    </location>
</feature>
<gene>
    <name evidence="2" type="ORF">g.76818</name>
</gene>
<accession>A0A1D1Z0F7</accession>
<sequence length="255" mass="29752">MDLETENHLAALLMEEARRLRLQADKEGVGAYIRQPKVRGRPNSRFLTATVLGVQQANRAVEVNEMWRAREKELELDDKLSYRSKGTPRQAGERCQTGLSKESDSWKHRKTAPNASVSPSSSKERHKNFHLYEDDGLHDEEIEEFLQSRTKRGRGAVGSRMDEPGPYPVCTSSDRDEQLINHEVRAQDEWKRQILGPEKPSWLLTRKHEEDSFIRNTKEDDTSRSKKRLHSKEKHTSEKSDRSRREEKPRHHHRS</sequence>
<feature type="region of interest" description="Disordered" evidence="1">
    <location>
        <begin position="196"/>
        <end position="255"/>
    </location>
</feature>
<reference evidence="2" key="1">
    <citation type="submission" date="2015-07" db="EMBL/GenBank/DDBJ databases">
        <title>Transcriptome Assembly of Anthurium amnicola.</title>
        <authorList>
            <person name="Suzuki J."/>
        </authorList>
    </citation>
    <scope>NUCLEOTIDE SEQUENCE</scope>
</reference>
<feature type="region of interest" description="Disordered" evidence="1">
    <location>
        <begin position="80"/>
        <end position="126"/>
    </location>
</feature>